<gene>
    <name evidence="1" type="ORF">Aconfl_35360</name>
</gene>
<evidence type="ECO:0008006" key="3">
    <source>
        <dbReference type="Google" id="ProtNLM"/>
    </source>
</evidence>
<accession>A0ABQ6PUK5</accession>
<sequence length="98" mass="11472">MGYKDICLTCRKAFSRGTDFTIPSSSKCPECGGPSITVSHLFQPPKKTELKKWKVVEYLIENGFRYDHAFKKEDSQYYGRFPETMKEAIEFVKYQKEK</sequence>
<evidence type="ECO:0000313" key="1">
    <source>
        <dbReference type="EMBL" id="GMQ30893.1"/>
    </source>
</evidence>
<organism evidence="1 2">
    <name type="scientific">Algoriphagus confluentis</name>
    <dbReference type="NCBI Taxonomy" id="1697556"/>
    <lineage>
        <taxon>Bacteria</taxon>
        <taxon>Pseudomonadati</taxon>
        <taxon>Bacteroidota</taxon>
        <taxon>Cytophagia</taxon>
        <taxon>Cytophagales</taxon>
        <taxon>Cyclobacteriaceae</taxon>
        <taxon>Algoriphagus</taxon>
    </lineage>
</organism>
<proteinExistence type="predicted"/>
<evidence type="ECO:0000313" key="2">
    <source>
        <dbReference type="Proteomes" id="UP001338309"/>
    </source>
</evidence>
<name>A0ABQ6PUK5_9BACT</name>
<dbReference type="EMBL" id="BTPD01000013">
    <property type="protein sequence ID" value="GMQ30893.1"/>
    <property type="molecule type" value="Genomic_DNA"/>
</dbReference>
<reference evidence="1 2" key="1">
    <citation type="submission" date="2023-08" db="EMBL/GenBank/DDBJ databases">
        <title>Draft genome sequence of Algoriphagus confluentis.</title>
        <authorList>
            <person name="Takatani N."/>
            <person name="Hosokawa M."/>
            <person name="Sawabe T."/>
        </authorList>
    </citation>
    <scope>NUCLEOTIDE SEQUENCE [LARGE SCALE GENOMIC DNA]</scope>
    <source>
        <strain evidence="1 2">NBRC 111222</strain>
    </source>
</reference>
<comment type="caution">
    <text evidence="1">The sequence shown here is derived from an EMBL/GenBank/DDBJ whole genome shotgun (WGS) entry which is preliminary data.</text>
</comment>
<dbReference type="Proteomes" id="UP001338309">
    <property type="component" value="Unassembled WGS sequence"/>
</dbReference>
<keyword evidence="2" id="KW-1185">Reference proteome</keyword>
<protein>
    <recommendedName>
        <fullName evidence="3">Zinc ribbon domain-containing protein</fullName>
    </recommendedName>
</protein>